<evidence type="ECO:0000313" key="2">
    <source>
        <dbReference type="Proteomes" id="UP000712281"/>
    </source>
</evidence>
<dbReference type="Proteomes" id="UP000712281">
    <property type="component" value="Unassembled WGS sequence"/>
</dbReference>
<dbReference type="EMBL" id="QGKW02000007">
    <property type="protein sequence ID" value="KAF2620114.1"/>
    <property type="molecule type" value="Genomic_DNA"/>
</dbReference>
<proteinExistence type="predicted"/>
<protein>
    <submittedName>
        <fullName evidence="1">Uncharacterized protein</fullName>
    </submittedName>
</protein>
<comment type="caution">
    <text evidence="1">The sequence shown here is derived from an EMBL/GenBank/DDBJ whole genome shotgun (WGS) entry which is preliminary data.</text>
</comment>
<organism evidence="1 2">
    <name type="scientific">Brassica cretica</name>
    <name type="common">Mustard</name>
    <dbReference type="NCBI Taxonomy" id="69181"/>
    <lineage>
        <taxon>Eukaryota</taxon>
        <taxon>Viridiplantae</taxon>
        <taxon>Streptophyta</taxon>
        <taxon>Embryophyta</taxon>
        <taxon>Tracheophyta</taxon>
        <taxon>Spermatophyta</taxon>
        <taxon>Magnoliopsida</taxon>
        <taxon>eudicotyledons</taxon>
        <taxon>Gunneridae</taxon>
        <taxon>Pentapetalae</taxon>
        <taxon>rosids</taxon>
        <taxon>malvids</taxon>
        <taxon>Brassicales</taxon>
        <taxon>Brassicaceae</taxon>
        <taxon>Brassiceae</taxon>
        <taxon>Brassica</taxon>
    </lineage>
</organism>
<accession>A0A8S9MID3</accession>
<name>A0A8S9MID3_BRACR</name>
<dbReference type="AlphaFoldDB" id="A0A8S9MID3"/>
<gene>
    <name evidence="1" type="ORF">F2Q68_00042595</name>
</gene>
<sequence length="207" mass="22566">MIEAGWNHTLQWDELKRGSPQVVDPSTFGLPAYGVEVNFKVAVTVGSALRIFSLMDTTELLGGPTVDCNVDFIRCICYGGGADGDKYLVTGDDAKRRLEKGGVKFERVKRTPKGIDLKDSQAVDHAIKEDIDESLLQKSPYVARQAGTTLCNGMNVNIPVSLTDTTEPPGGPTVDCNVDSIRCICYGSDKYLVTRDDAKRVVWSTDT</sequence>
<evidence type="ECO:0000313" key="1">
    <source>
        <dbReference type="EMBL" id="KAF2620114.1"/>
    </source>
</evidence>
<reference evidence="1" key="1">
    <citation type="submission" date="2019-12" db="EMBL/GenBank/DDBJ databases">
        <title>Genome sequencing and annotation of Brassica cretica.</title>
        <authorList>
            <person name="Studholme D.J."/>
            <person name="Sarris P.F."/>
        </authorList>
    </citation>
    <scope>NUCLEOTIDE SEQUENCE</scope>
    <source>
        <strain evidence="1">PFS-001/15</strain>
        <tissue evidence="1">Leaf</tissue>
    </source>
</reference>